<dbReference type="InterPro" id="IPR051125">
    <property type="entry name" value="ABC-4/HrtB_transporter"/>
</dbReference>
<accession>A0ABX0VGF0</accession>
<comment type="caution">
    <text evidence="9">The sequence shown here is derived from an EMBL/GenBank/DDBJ whole genome shotgun (WGS) entry which is preliminary data.</text>
</comment>
<evidence type="ECO:0000259" key="8">
    <source>
        <dbReference type="Pfam" id="PF02687"/>
    </source>
</evidence>
<organism evidence="9 10">
    <name type="scientific">Microvirga terricola</name>
    <dbReference type="NCBI Taxonomy" id="2719797"/>
    <lineage>
        <taxon>Bacteria</taxon>
        <taxon>Pseudomonadati</taxon>
        <taxon>Pseudomonadota</taxon>
        <taxon>Alphaproteobacteria</taxon>
        <taxon>Hyphomicrobiales</taxon>
        <taxon>Methylobacteriaceae</taxon>
        <taxon>Microvirga</taxon>
    </lineage>
</organism>
<keyword evidence="3 7" id="KW-0812">Transmembrane</keyword>
<dbReference type="PANTHER" id="PTHR43738">
    <property type="entry name" value="ABC TRANSPORTER, MEMBRANE PROTEIN"/>
    <property type="match status" value="1"/>
</dbReference>
<dbReference type="EMBL" id="JAATJS010000004">
    <property type="protein sequence ID" value="NIX77536.1"/>
    <property type="molecule type" value="Genomic_DNA"/>
</dbReference>
<reference evidence="9 10" key="1">
    <citation type="submission" date="2020-03" db="EMBL/GenBank/DDBJ databases">
        <title>The genome sequence of Microvirga sp. c23x22.</title>
        <authorList>
            <person name="Zhang X."/>
        </authorList>
    </citation>
    <scope>NUCLEOTIDE SEQUENCE [LARGE SCALE GENOMIC DNA]</scope>
    <source>
        <strain evidence="10">c23x22</strain>
    </source>
</reference>
<dbReference type="PANTHER" id="PTHR43738:SF2">
    <property type="entry name" value="ABC TRANSPORTER PERMEASE"/>
    <property type="match status" value="1"/>
</dbReference>
<feature type="transmembrane region" description="Helical" evidence="7">
    <location>
        <begin position="12"/>
        <end position="32"/>
    </location>
</feature>
<evidence type="ECO:0000313" key="9">
    <source>
        <dbReference type="EMBL" id="NIX77536.1"/>
    </source>
</evidence>
<gene>
    <name evidence="9" type="ORF">HB375_13085</name>
</gene>
<feature type="transmembrane region" description="Helical" evidence="7">
    <location>
        <begin position="278"/>
        <end position="299"/>
    </location>
</feature>
<name>A0ABX0VGF0_9HYPH</name>
<feature type="domain" description="ABC3 transporter permease C-terminal" evidence="8">
    <location>
        <begin position="289"/>
        <end position="391"/>
    </location>
</feature>
<dbReference type="Pfam" id="PF02687">
    <property type="entry name" value="FtsX"/>
    <property type="match status" value="1"/>
</dbReference>
<dbReference type="InterPro" id="IPR003838">
    <property type="entry name" value="ABC3_permease_C"/>
</dbReference>
<feature type="region of interest" description="Disordered" evidence="6">
    <location>
        <begin position="153"/>
        <end position="172"/>
    </location>
</feature>
<comment type="subcellular location">
    <subcellularLocation>
        <location evidence="1">Cell membrane</location>
        <topology evidence="1">Multi-pass membrane protein</topology>
    </subcellularLocation>
</comment>
<proteinExistence type="predicted"/>
<evidence type="ECO:0000256" key="3">
    <source>
        <dbReference type="ARBA" id="ARBA00022692"/>
    </source>
</evidence>
<evidence type="ECO:0000256" key="7">
    <source>
        <dbReference type="SAM" id="Phobius"/>
    </source>
</evidence>
<feature type="transmembrane region" description="Helical" evidence="7">
    <location>
        <begin position="320"/>
        <end position="353"/>
    </location>
</feature>
<evidence type="ECO:0000256" key="1">
    <source>
        <dbReference type="ARBA" id="ARBA00004651"/>
    </source>
</evidence>
<keyword evidence="10" id="KW-1185">Reference proteome</keyword>
<keyword evidence="2" id="KW-1003">Cell membrane</keyword>
<feature type="transmembrane region" description="Helical" evidence="7">
    <location>
        <begin position="373"/>
        <end position="395"/>
    </location>
</feature>
<keyword evidence="5 7" id="KW-0472">Membrane</keyword>
<dbReference type="Proteomes" id="UP000707352">
    <property type="component" value="Unassembled WGS sequence"/>
</dbReference>
<sequence>MVRADLKALRWLGFAIPLLIAVAVAMGVGIGAQERMLRQSSARAADDFDLLIGAVGSQTQLVLTTVYLDLEALPLTDGSPLNKLATDPRVTAAAPIAFGDVMRGFPVVGTTPAFASRWGRVQAAEGRVFKKEGEALIGADVALKIGDTFKPSHATGGGHAFQEDAEEETRHRHERVTYTVVGRLPRLGTPWDRTIQVPVESVWETHGLGNGHAQDDAELGPPFDAPTVPGVPAIVVKPKRIADAYALRGEYRQGGTMAVFPAEVLVSLYKTIGDIKDVLVASSWISNGLIFVAVLLLLLTLTGLRRRRYAVLRALGAPAIYILVVVWLEAAILLAAGCALGLLFGWGAASIVSRAIEAETGLHLAFSPGLPDMLFVAGLIALGSLLALVPAALTYRLPVSDALRG</sequence>
<protein>
    <submittedName>
        <fullName evidence="9">ABC transporter permease</fullName>
    </submittedName>
</protein>
<keyword evidence="4 7" id="KW-1133">Transmembrane helix</keyword>
<evidence type="ECO:0000256" key="6">
    <source>
        <dbReference type="SAM" id="MobiDB-lite"/>
    </source>
</evidence>
<evidence type="ECO:0000256" key="4">
    <source>
        <dbReference type="ARBA" id="ARBA00022989"/>
    </source>
</evidence>
<evidence type="ECO:0000313" key="10">
    <source>
        <dbReference type="Proteomes" id="UP000707352"/>
    </source>
</evidence>
<evidence type="ECO:0000256" key="2">
    <source>
        <dbReference type="ARBA" id="ARBA00022475"/>
    </source>
</evidence>
<evidence type="ECO:0000256" key="5">
    <source>
        <dbReference type="ARBA" id="ARBA00023136"/>
    </source>
</evidence>